<evidence type="ECO:0000256" key="4">
    <source>
        <dbReference type="ARBA" id="ARBA00022825"/>
    </source>
</evidence>
<evidence type="ECO:0000256" key="2">
    <source>
        <dbReference type="ARBA" id="ARBA00022670"/>
    </source>
</evidence>
<evidence type="ECO:0000313" key="11">
    <source>
        <dbReference type="EMBL" id="PKY72533.1"/>
    </source>
</evidence>
<dbReference type="InterPro" id="IPR036852">
    <property type="entry name" value="Peptidase_S8/S53_dom_sf"/>
</dbReference>
<evidence type="ECO:0000256" key="9">
    <source>
        <dbReference type="SAM" id="SignalP"/>
    </source>
</evidence>
<reference evidence="11 12" key="1">
    <citation type="submission" date="2017-12" db="EMBL/GenBank/DDBJ databases">
        <title>Phylogenetic diversity of female urinary microbiome.</title>
        <authorList>
            <person name="Thomas-White K."/>
            <person name="Wolfe A.J."/>
        </authorList>
    </citation>
    <scope>NUCLEOTIDE SEQUENCE [LARGE SCALE GENOMIC DNA]</scope>
    <source>
        <strain evidence="11 12">UMB0402</strain>
    </source>
</reference>
<dbReference type="SUPFAM" id="SSF52743">
    <property type="entry name" value="Subtilisin-like"/>
    <property type="match status" value="1"/>
</dbReference>
<dbReference type="SUPFAM" id="SSF49464">
    <property type="entry name" value="Carboxypeptidase regulatory domain-like"/>
    <property type="match status" value="2"/>
</dbReference>
<dbReference type="Proteomes" id="UP000235122">
    <property type="component" value="Unassembled WGS sequence"/>
</dbReference>
<dbReference type="InterPro" id="IPR022398">
    <property type="entry name" value="Peptidase_S8_His-AS"/>
</dbReference>
<organism evidence="11 12">
    <name type="scientific">Winkia neuii</name>
    <dbReference type="NCBI Taxonomy" id="33007"/>
    <lineage>
        <taxon>Bacteria</taxon>
        <taxon>Bacillati</taxon>
        <taxon>Actinomycetota</taxon>
        <taxon>Actinomycetes</taxon>
        <taxon>Actinomycetales</taxon>
        <taxon>Actinomycetaceae</taxon>
        <taxon>Winkia</taxon>
    </lineage>
</organism>
<comment type="similarity">
    <text evidence="1 6">Belongs to the peptidase S8 family.</text>
</comment>
<dbReference type="InterPro" id="IPR000209">
    <property type="entry name" value="Peptidase_S8/S53_dom"/>
</dbReference>
<keyword evidence="4 6" id="KW-0720">Serine protease</keyword>
<feature type="chain" id="PRO_5014862198" description="Peptidase S8/S53 domain-containing protein" evidence="9">
    <location>
        <begin position="33"/>
        <end position="2263"/>
    </location>
</feature>
<dbReference type="GO" id="GO:0006508">
    <property type="term" value="P:proteolysis"/>
    <property type="evidence" value="ECO:0007669"/>
    <property type="project" value="UniProtKB-KW"/>
</dbReference>
<evidence type="ECO:0000256" key="7">
    <source>
        <dbReference type="SAM" id="MobiDB-lite"/>
    </source>
</evidence>
<dbReference type="GO" id="GO:0004252">
    <property type="term" value="F:serine-type endopeptidase activity"/>
    <property type="evidence" value="ECO:0007669"/>
    <property type="project" value="UniProtKB-UniRule"/>
</dbReference>
<feature type="active site" description="Charge relay system" evidence="5 6">
    <location>
        <position position="204"/>
    </location>
</feature>
<keyword evidence="8" id="KW-0812">Transmembrane</keyword>
<dbReference type="PROSITE" id="PS51892">
    <property type="entry name" value="SUBTILASE"/>
    <property type="match status" value="1"/>
</dbReference>
<dbReference type="PANTHER" id="PTHR43806:SF67">
    <property type="entry name" value="EGF-LIKE DOMAIN-CONTAINING PROTEIN"/>
    <property type="match status" value="1"/>
</dbReference>
<keyword evidence="8" id="KW-1133">Transmembrane helix</keyword>
<dbReference type="Gene3D" id="2.60.120.260">
    <property type="entry name" value="Galactose-binding domain-like"/>
    <property type="match status" value="1"/>
</dbReference>
<feature type="compositionally biased region" description="Polar residues" evidence="7">
    <location>
        <begin position="2145"/>
        <end position="2159"/>
    </location>
</feature>
<feature type="domain" description="Peptidase S8/S53" evidence="10">
    <location>
        <begin position="195"/>
        <end position="475"/>
    </location>
</feature>
<dbReference type="Pfam" id="PF13306">
    <property type="entry name" value="LRR_5"/>
    <property type="match status" value="2"/>
</dbReference>
<keyword evidence="12" id="KW-1185">Reference proteome</keyword>
<dbReference type="InterPro" id="IPR008969">
    <property type="entry name" value="CarboxyPept-like_regulatory"/>
</dbReference>
<dbReference type="EMBL" id="PKKO01000003">
    <property type="protein sequence ID" value="PKY72533.1"/>
    <property type="molecule type" value="Genomic_DNA"/>
</dbReference>
<dbReference type="PANTHER" id="PTHR43806">
    <property type="entry name" value="PEPTIDASE S8"/>
    <property type="match status" value="1"/>
</dbReference>
<name>A0A2I1IN32_9ACTO</name>
<gene>
    <name evidence="11" type="ORF">CYJ19_06745</name>
</gene>
<sequence length="2263" mass="241101">MKIPQKGMYIPRAALVVGVGLSLCAGATFASATPRVNDITPNLSAPLQKEIAASGNSAKQPVIIEMTAKADVAEAKAEAADDALSQRKAVIGALTETATESQTPLLDVLKKYEKQGKAKNVESFYIVNAIAAELSGSLIKQISHRTDVKSVRLNKELHQDQPIVSPKEKTDKSGIEWGISAIGAPRVWDELKIDGKGVTVGIIDSGTNYKHPAIATQFNAYDKDYGLFGVDRSYKDFVTTDRAELTDPSHDHGTHVAGTIVGKAGSKNQIGVAPGAKYVAARAIGTGAGDEADMLRAAEWIMKPGGRAENAPRVVNNSWGGDSEKSDWFAPIVTRWREAGIFPVFAAGNTNDYPADGSIANPGNLPGVFSVAACDRAGKLADFSRVGPSPFSKQQVKPDICAPGVNVRSALAGGGYAAWSGTSMAAPHVTGTVALMLQANPKLTVEQIEQILRSTAIGATDLRYPKSPNMGYGYGNLNAYDAVRKAKALKDGKQQDDTLTITGRVLQKGSDREDPTIEPIWPKLAFAGQAIKLAAKVADDTALTSVKAYYRNGKAGAFAELPMRQLTGTARKGNYEANIPASAISAKQVQVKIVAKDFAGKEVGAAKVHTIEVKPGIRPGEYANDFEDNVDGWQFSGSSAAGPVAGDWNWSSPAQPNEPAPIGKKLIGTRVGHRTPTRQIDSYATMPPLDLSGLRGKKPALAYDEYLGFNGVTTAKIQVSTSENGKWEDLDEKLIPPGTSPAWKRVYYSLEKWAGHEGPIFVRFAFRYPDHGTGAGWYIDNVSVDAADKLAPSPVTSLQGTQRGPGVELNWSAVADNDVTGYAIYRGKDLATAQKIATVDKDAAKLAYLDTTLEIGQKAVYAVRPVDSFGNEAAVEKSVSLTRAKLENVASYSGTAADAFTTGTIEGRANDWQAGVPLKVADSSSTLPLRQAQLGLREKIARGDSVWGTNLGRPIAGSDLADARVSRQQHSYVQTPFLIPTKGSVLEFESYNAQQYLGEYQDNLSSVEVVKQDGTATTLLDAAQIMDNGTKFTFRWIQADLDKYAGQSIALRFVQKTGKNVVNDYELGWYLDNIRVGAPSVPVESGKDVAAQIIAAGQKFTPQSFAEGAKPAQVDTVPVPGARVEVTQLDRKVPVNEADGSFNLNISTGTWTVKASAYGFVSQQRQVSQNANLEFVLEKAVQSDFAGKVLDAGGAAVPGAHVRVVEDANIAPAKVEASGAFVLPGVYREGKVTLRAFAPGYKPADLVVGSDEAVTGHVFKLEKLAGSSAKVSYDNGTARTNVVHNKAGRGVAVRFYPAKTPATLASVDAYVQKTNTANRDVKVLVLAEDENQRLQTLAQLDKVKLKDGWNNIDLSGYAVPANSTFYVAVVQNHPGPDAVGVAVDTQGTNAQATRRTYLFNGAFTPALDANVVGAGMIRANLTYAEGATDSIPEPVPGQKAPEKVAEASQNDFEWEVFADHAVVKKFTGKYKKVEVPAYYVDPASNAHLPVTVLASNAFAWKYLESLKLPEGLTTIEPKALTFAIKKEGTLHVPSTVKELQADSLAQTGAQRITGMAGITHIPAGAFTDTHGAIIDMPNVKSIDPQAFRMTREPWDADYNQILTAPTNPAKLTSVDKLYLVNPAQVEVSVEMVGSEKQEKFATYLGPDFSGTSYSYTRKASDFYQLGQEVTISAPRNKLVSYLEETKKVTLKSRLTKVNFLAVDLKGNVREPLVEGDTSVLGTALPGGTVQVSLCGDGIVDRSCTDLPAVNTDKLGQYRIDLPQPLLLGLRVKVVTTDKAGKSYERDLLRVVEKSKAPFLMAPNSRNILLRYLGEGGPLDFPSSAPDKNGTVRPVNKVGEFALAGRSVTEANNLGKLGTLSAIGDGAFADNALKRIEFPVNLRQIGVGAFARNQLQEVALPSLMHKVGAGAFADNQIGKLTAGKYTNHYGAYAFANNQLQAVHFGSRIEEIGEGAFANNQLTSVEFEPPVAIEPQANIRLFSDKSTEIAAKAFANNRLVEVSLPARIGAVADDSFAGNGRFVNLISDNQNIRDSVLAPSSGHIVNGASATLRFLDEAGKPVARDQVWVGPGLVERTGADAGAFYRIGQEYTVQAPQIAGYQIVTKQVKFAANKAAGTIVELKYKKLSDPEKPVVPENPVVPEKPQDQPSPSEGDPTSDSGKVTPGGHVVIPGKPSAGKPAVVEGQGEVHQNSDGSLRVDASKKAKPAGRIVVELRGKDGKVHRRIAVRVVANPLASTGTVASVVAVLAAVSIAGGVVLRARKRP</sequence>
<dbReference type="PRINTS" id="PR00723">
    <property type="entry name" value="SUBTILISIN"/>
</dbReference>
<dbReference type="PROSITE" id="PS00137">
    <property type="entry name" value="SUBTILASE_HIS"/>
    <property type="match status" value="1"/>
</dbReference>
<evidence type="ECO:0000259" key="10">
    <source>
        <dbReference type="Pfam" id="PF00082"/>
    </source>
</evidence>
<dbReference type="InterPro" id="IPR032675">
    <property type="entry name" value="LRR_dom_sf"/>
</dbReference>
<keyword evidence="2 6" id="KW-0645">Protease</keyword>
<feature type="transmembrane region" description="Helical" evidence="8">
    <location>
        <begin position="2233"/>
        <end position="2257"/>
    </location>
</feature>
<dbReference type="STRING" id="33007.HMPREF3198_00318"/>
<dbReference type="PROSITE" id="PS00138">
    <property type="entry name" value="SUBTILASE_SER"/>
    <property type="match status" value="1"/>
</dbReference>
<feature type="region of interest" description="Disordered" evidence="7">
    <location>
        <begin position="2128"/>
        <end position="2201"/>
    </location>
</feature>
<keyword evidence="3 6" id="KW-0378">Hydrolase</keyword>
<feature type="active site" description="Charge relay system" evidence="5 6">
    <location>
        <position position="252"/>
    </location>
</feature>
<dbReference type="Gene3D" id="3.40.50.200">
    <property type="entry name" value="Peptidase S8/S53 domain"/>
    <property type="match status" value="1"/>
</dbReference>
<proteinExistence type="inferred from homology"/>
<accession>A0A2I1IN32</accession>
<dbReference type="Pfam" id="PF00082">
    <property type="entry name" value="Peptidase_S8"/>
    <property type="match status" value="1"/>
</dbReference>
<keyword evidence="9" id="KW-0732">Signal</keyword>
<evidence type="ECO:0000256" key="3">
    <source>
        <dbReference type="ARBA" id="ARBA00022801"/>
    </source>
</evidence>
<feature type="signal peptide" evidence="9">
    <location>
        <begin position="1"/>
        <end position="32"/>
    </location>
</feature>
<dbReference type="RefSeq" id="WP_070613955.1">
    <property type="nucleotide sequence ID" value="NZ_JASOXK010000007.1"/>
</dbReference>
<dbReference type="InterPro" id="IPR013783">
    <property type="entry name" value="Ig-like_fold"/>
</dbReference>
<dbReference type="Gene3D" id="2.60.40.10">
    <property type="entry name" value="Immunoglobulins"/>
    <property type="match status" value="1"/>
</dbReference>
<dbReference type="InterPro" id="IPR015500">
    <property type="entry name" value="Peptidase_S8_subtilisin-rel"/>
</dbReference>
<evidence type="ECO:0000256" key="8">
    <source>
        <dbReference type="SAM" id="Phobius"/>
    </source>
</evidence>
<feature type="active site" description="Charge relay system" evidence="5 6">
    <location>
        <position position="423"/>
    </location>
</feature>
<evidence type="ECO:0000256" key="6">
    <source>
        <dbReference type="PROSITE-ProRule" id="PRU01240"/>
    </source>
</evidence>
<dbReference type="InterPro" id="IPR026906">
    <property type="entry name" value="LRR_5"/>
</dbReference>
<dbReference type="Gene3D" id="3.80.10.10">
    <property type="entry name" value="Ribonuclease Inhibitor"/>
    <property type="match status" value="3"/>
</dbReference>
<evidence type="ECO:0000256" key="5">
    <source>
        <dbReference type="PIRSR" id="PIRSR615500-1"/>
    </source>
</evidence>
<dbReference type="InterPro" id="IPR050131">
    <property type="entry name" value="Peptidase_S8_subtilisin-like"/>
</dbReference>
<dbReference type="GO" id="GO:0005975">
    <property type="term" value="P:carbohydrate metabolic process"/>
    <property type="evidence" value="ECO:0007669"/>
    <property type="project" value="UniProtKB-ARBA"/>
</dbReference>
<keyword evidence="8" id="KW-0472">Membrane</keyword>
<dbReference type="InterPro" id="IPR023828">
    <property type="entry name" value="Peptidase_S8_Ser-AS"/>
</dbReference>
<comment type="caution">
    <text evidence="11">The sequence shown here is derived from an EMBL/GenBank/DDBJ whole genome shotgun (WGS) entry which is preliminary data.</text>
</comment>
<dbReference type="Gene3D" id="2.60.40.1120">
    <property type="entry name" value="Carboxypeptidase-like, regulatory domain"/>
    <property type="match status" value="2"/>
</dbReference>
<evidence type="ECO:0000256" key="1">
    <source>
        <dbReference type="ARBA" id="ARBA00011073"/>
    </source>
</evidence>
<evidence type="ECO:0000313" key="12">
    <source>
        <dbReference type="Proteomes" id="UP000235122"/>
    </source>
</evidence>
<dbReference type="Pfam" id="PF13620">
    <property type="entry name" value="CarboxypepD_reg"/>
    <property type="match status" value="1"/>
</dbReference>
<protein>
    <recommendedName>
        <fullName evidence="10">Peptidase S8/S53 domain-containing protein</fullName>
    </recommendedName>
</protein>